<gene>
    <name evidence="2" type="ORF">E6W39_36220</name>
</gene>
<evidence type="ECO:0000313" key="3">
    <source>
        <dbReference type="Proteomes" id="UP000319103"/>
    </source>
</evidence>
<dbReference type="SUPFAM" id="SSF51182">
    <property type="entry name" value="RmlC-like cupins"/>
    <property type="match status" value="1"/>
</dbReference>
<comment type="caution">
    <text evidence="2">The sequence shown here is derived from an EMBL/GenBank/DDBJ whole genome shotgun (WGS) entry which is preliminary data.</text>
</comment>
<name>A0A540WC78_9ACTN</name>
<proteinExistence type="predicted"/>
<dbReference type="Proteomes" id="UP000319103">
    <property type="component" value="Unassembled WGS sequence"/>
</dbReference>
<accession>A0A540WC78</accession>
<dbReference type="Pfam" id="PF07883">
    <property type="entry name" value="Cupin_2"/>
    <property type="match status" value="1"/>
</dbReference>
<organism evidence="2 3">
    <name type="scientific">Kitasatospora acidiphila</name>
    <dbReference type="NCBI Taxonomy" id="2567942"/>
    <lineage>
        <taxon>Bacteria</taxon>
        <taxon>Bacillati</taxon>
        <taxon>Actinomycetota</taxon>
        <taxon>Actinomycetes</taxon>
        <taxon>Kitasatosporales</taxon>
        <taxon>Streptomycetaceae</taxon>
        <taxon>Kitasatospora</taxon>
    </lineage>
</organism>
<dbReference type="RefSeq" id="WP_141637062.1">
    <property type="nucleotide sequence ID" value="NZ_VIGB01000003.1"/>
</dbReference>
<protein>
    <submittedName>
        <fullName evidence="2">Cupin domain-containing protein</fullName>
    </submittedName>
</protein>
<dbReference type="EMBL" id="VIGB01000003">
    <property type="protein sequence ID" value="TQF06649.1"/>
    <property type="molecule type" value="Genomic_DNA"/>
</dbReference>
<sequence>MRVIDLVATAAELPQVWTSDQVARVGTGEIRVLRMDGAELPWEVHEMDEALMVVTGRLNLELAGLEVPVGAGRLMVVPAGTDHRVAAGSWGTLVLLPAAPVTMAPDPGRTTETP</sequence>
<dbReference type="InterPro" id="IPR011051">
    <property type="entry name" value="RmlC_Cupin_sf"/>
</dbReference>
<feature type="domain" description="Cupin type-2" evidence="1">
    <location>
        <begin position="37"/>
        <end position="90"/>
    </location>
</feature>
<reference evidence="2 3" key="1">
    <citation type="submission" date="2019-06" db="EMBL/GenBank/DDBJ databases">
        <title>Description of Kitasatospora acidophila sp. nov. isolated from pine grove soil, and reclassification of Streptomyces novaecaesareae to Kitasatospora novaeceasareae comb. nov.</title>
        <authorList>
            <person name="Kim M.J."/>
        </authorList>
    </citation>
    <scope>NUCLEOTIDE SEQUENCE [LARGE SCALE GENOMIC DNA]</scope>
    <source>
        <strain evidence="2 3">MMS16-CNU292</strain>
    </source>
</reference>
<keyword evidence="3" id="KW-1185">Reference proteome</keyword>
<dbReference type="Gene3D" id="2.60.120.10">
    <property type="entry name" value="Jelly Rolls"/>
    <property type="match status" value="1"/>
</dbReference>
<dbReference type="InterPro" id="IPR013096">
    <property type="entry name" value="Cupin_2"/>
</dbReference>
<dbReference type="AlphaFoldDB" id="A0A540WC78"/>
<evidence type="ECO:0000313" key="2">
    <source>
        <dbReference type="EMBL" id="TQF06649.1"/>
    </source>
</evidence>
<dbReference type="InterPro" id="IPR014710">
    <property type="entry name" value="RmlC-like_jellyroll"/>
</dbReference>
<evidence type="ECO:0000259" key="1">
    <source>
        <dbReference type="Pfam" id="PF07883"/>
    </source>
</evidence>
<dbReference type="OrthoDB" id="9794183at2"/>